<keyword evidence="9" id="KW-0482">Metalloprotease</keyword>
<dbReference type="InterPro" id="IPR057247">
    <property type="entry name" value="CARBOXYPEPT_ZN_2"/>
</dbReference>
<dbReference type="SUPFAM" id="SSF53187">
    <property type="entry name" value="Zn-dependent exopeptidases"/>
    <property type="match status" value="1"/>
</dbReference>
<dbReference type="PRINTS" id="PR00765">
    <property type="entry name" value="CRBOXYPTASEA"/>
</dbReference>
<evidence type="ECO:0000256" key="4">
    <source>
        <dbReference type="ARBA" id="ARBA00022670"/>
    </source>
</evidence>
<evidence type="ECO:0000256" key="6">
    <source>
        <dbReference type="ARBA" id="ARBA00022729"/>
    </source>
</evidence>
<dbReference type="Pfam" id="PF00246">
    <property type="entry name" value="Peptidase_M14"/>
    <property type="match status" value="1"/>
</dbReference>
<dbReference type="AlphaFoldDB" id="A0A9P0AQX6"/>
<dbReference type="EMBL" id="OU963870">
    <property type="protein sequence ID" value="CAH0396120.1"/>
    <property type="molecule type" value="Genomic_DNA"/>
</dbReference>
<evidence type="ECO:0000259" key="12">
    <source>
        <dbReference type="PROSITE" id="PS52035"/>
    </source>
</evidence>
<dbReference type="PANTHER" id="PTHR11705:SF91">
    <property type="entry name" value="FI01817P-RELATED"/>
    <property type="match status" value="1"/>
</dbReference>
<evidence type="ECO:0000256" key="2">
    <source>
        <dbReference type="ARBA" id="ARBA00005988"/>
    </source>
</evidence>
<keyword evidence="3" id="KW-0121">Carboxypeptidase</keyword>
<organism evidence="13 14">
    <name type="scientific">Bemisia tabaci</name>
    <name type="common">Sweetpotato whitefly</name>
    <name type="synonym">Aleurodes tabaci</name>
    <dbReference type="NCBI Taxonomy" id="7038"/>
    <lineage>
        <taxon>Eukaryota</taxon>
        <taxon>Metazoa</taxon>
        <taxon>Ecdysozoa</taxon>
        <taxon>Arthropoda</taxon>
        <taxon>Hexapoda</taxon>
        <taxon>Insecta</taxon>
        <taxon>Pterygota</taxon>
        <taxon>Neoptera</taxon>
        <taxon>Paraneoptera</taxon>
        <taxon>Hemiptera</taxon>
        <taxon>Sternorrhyncha</taxon>
        <taxon>Aleyrodoidea</taxon>
        <taxon>Aleyrodidae</taxon>
        <taxon>Aleyrodinae</taxon>
        <taxon>Bemisia</taxon>
    </lineage>
</organism>
<evidence type="ECO:0000256" key="7">
    <source>
        <dbReference type="ARBA" id="ARBA00022801"/>
    </source>
</evidence>
<proteinExistence type="inferred from homology"/>
<evidence type="ECO:0000256" key="1">
    <source>
        <dbReference type="ARBA" id="ARBA00001947"/>
    </source>
</evidence>
<protein>
    <recommendedName>
        <fullName evidence="12">Peptidase M14 domain-containing protein</fullName>
    </recommendedName>
</protein>
<dbReference type="Proteomes" id="UP001152759">
    <property type="component" value="Chromosome 9"/>
</dbReference>
<name>A0A9P0AQX6_BEMTA</name>
<keyword evidence="6" id="KW-0732">Signal</keyword>
<evidence type="ECO:0000256" key="3">
    <source>
        <dbReference type="ARBA" id="ARBA00022645"/>
    </source>
</evidence>
<evidence type="ECO:0000256" key="5">
    <source>
        <dbReference type="ARBA" id="ARBA00022723"/>
    </source>
</evidence>
<dbReference type="InterPro" id="IPR057246">
    <property type="entry name" value="CARBOXYPEPT_ZN_1"/>
</dbReference>
<dbReference type="Gene3D" id="3.30.70.340">
    <property type="entry name" value="Metallocarboxypeptidase-like"/>
    <property type="match status" value="1"/>
</dbReference>
<dbReference type="InterPro" id="IPR000834">
    <property type="entry name" value="Peptidase_M14"/>
</dbReference>
<dbReference type="InterPro" id="IPR036990">
    <property type="entry name" value="M14A-like_propep"/>
</dbReference>
<feature type="active site" description="Proton donor/acceptor" evidence="11">
    <location>
        <position position="408"/>
    </location>
</feature>
<feature type="domain" description="Peptidase M14" evidence="12">
    <location>
        <begin position="147"/>
        <end position="446"/>
    </location>
</feature>
<gene>
    <name evidence="13" type="ORF">BEMITA_LOCUS14227</name>
</gene>
<evidence type="ECO:0000256" key="10">
    <source>
        <dbReference type="ARBA" id="ARBA00023157"/>
    </source>
</evidence>
<dbReference type="PROSITE" id="PS52035">
    <property type="entry name" value="PEPTIDASE_M14"/>
    <property type="match status" value="1"/>
</dbReference>
<evidence type="ECO:0000256" key="8">
    <source>
        <dbReference type="ARBA" id="ARBA00022833"/>
    </source>
</evidence>
<accession>A0A9P0AQX6</accession>
<keyword evidence="4" id="KW-0645">Protease</keyword>
<dbReference type="FunFam" id="3.40.630.10:FF:000084">
    <property type="entry name" value="Carboxypeptidase B2"/>
    <property type="match status" value="1"/>
</dbReference>
<dbReference type="SUPFAM" id="SSF54897">
    <property type="entry name" value="Protease propeptides/inhibitors"/>
    <property type="match status" value="1"/>
</dbReference>
<keyword evidence="10" id="KW-1015">Disulfide bond</keyword>
<evidence type="ECO:0000313" key="13">
    <source>
        <dbReference type="EMBL" id="CAH0396120.1"/>
    </source>
</evidence>
<keyword evidence="14" id="KW-1185">Reference proteome</keyword>
<comment type="similarity">
    <text evidence="2 11">Belongs to the peptidase M14 family.</text>
</comment>
<evidence type="ECO:0000313" key="14">
    <source>
        <dbReference type="Proteomes" id="UP001152759"/>
    </source>
</evidence>
<comment type="cofactor">
    <cofactor evidence="1">
        <name>Zn(2+)</name>
        <dbReference type="ChEBI" id="CHEBI:29105"/>
    </cofactor>
</comment>
<sequence length="474" mass="53057">MSKNMATLVVSNAGRSGFDVGPDNQIHANDKERYAAVINGGCARSPAIYSGAQVWRVIAKDAFNMTKFENLRKELSAKVVHHTKAGYDLLVGSEMLEHAKKLLAYLKLDYKVLIDDLAQKIKTYNPKITPEDMKLQEEQGYNFTFKYYHSLEDMHEYLDHLSTTYKDFVSTQVIGKSIEGRDLKVLTISSGDPTAPGFWIDAGIHAREWIAPTTAIYIARELVERRETLPSALKKINFFILPVVNPDGYEFSRSKDSHRLWRKNRNPNNNREDIPCYGVDLNRNFDMEWGVSGSSDDPCADVYKGPTPNSELETQAVTNFVSRIPRIKASVSLHSYSNLILYPFGYAGGQYHPNHEELHRVGVVVAQRIKALSGNNYGVQSSGDWYVASGDSADWAASRGIPYVFTMELSDCDNILDGSCFILPPSKIIPIGKEGFELIKATAEAILESSHPKIAMIPQEDSMTTSDSFCDKEE</sequence>
<keyword evidence="5" id="KW-0479">Metal-binding</keyword>
<dbReference type="InterPro" id="IPR003146">
    <property type="entry name" value="M14A_act_pep"/>
</dbReference>
<dbReference type="Gene3D" id="3.40.630.10">
    <property type="entry name" value="Zn peptidases"/>
    <property type="match status" value="1"/>
</dbReference>
<keyword evidence="7" id="KW-0378">Hydrolase</keyword>
<dbReference type="GO" id="GO:0005615">
    <property type="term" value="C:extracellular space"/>
    <property type="evidence" value="ECO:0007669"/>
    <property type="project" value="TreeGrafter"/>
</dbReference>
<dbReference type="Pfam" id="PF02244">
    <property type="entry name" value="Propep_M14"/>
    <property type="match status" value="1"/>
</dbReference>
<dbReference type="PANTHER" id="PTHR11705">
    <property type="entry name" value="PROTEASE FAMILY M14 CARBOXYPEPTIDASE A,B"/>
    <property type="match status" value="1"/>
</dbReference>
<reference evidence="13" key="1">
    <citation type="submission" date="2021-12" db="EMBL/GenBank/DDBJ databases">
        <authorList>
            <person name="King R."/>
        </authorList>
    </citation>
    <scope>NUCLEOTIDE SEQUENCE</scope>
</reference>
<dbReference type="PROSITE" id="PS00133">
    <property type="entry name" value="CARBOXYPEPT_ZN_2"/>
    <property type="match status" value="1"/>
</dbReference>
<keyword evidence="8" id="KW-0862">Zinc</keyword>
<dbReference type="PROSITE" id="PS00132">
    <property type="entry name" value="CARBOXYPEPT_ZN_1"/>
    <property type="match status" value="1"/>
</dbReference>
<dbReference type="GO" id="GO:0004181">
    <property type="term" value="F:metallocarboxypeptidase activity"/>
    <property type="evidence" value="ECO:0007669"/>
    <property type="project" value="InterPro"/>
</dbReference>
<evidence type="ECO:0000256" key="9">
    <source>
        <dbReference type="ARBA" id="ARBA00023049"/>
    </source>
</evidence>
<dbReference type="GO" id="GO:0008270">
    <property type="term" value="F:zinc ion binding"/>
    <property type="evidence" value="ECO:0007669"/>
    <property type="project" value="InterPro"/>
</dbReference>
<dbReference type="SMART" id="SM00631">
    <property type="entry name" value="Zn_pept"/>
    <property type="match status" value="1"/>
</dbReference>
<dbReference type="GO" id="GO:0006508">
    <property type="term" value="P:proteolysis"/>
    <property type="evidence" value="ECO:0007669"/>
    <property type="project" value="UniProtKB-KW"/>
</dbReference>
<evidence type="ECO:0000256" key="11">
    <source>
        <dbReference type="PROSITE-ProRule" id="PRU01379"/>
    </source>
</evidence>